<proteinExistence type="predicted"/>
<evidence type="ECO:0000313" key="3">
    <source>
        <dbReference type="Proteomes" id="UP000092462"/>
    </source>
</evidence>
<dbReference type="EnsemblMetazoa" id="PPAI005681-RA">
    <property type="protein sequence ID" value="PPAI005681-PA"/>
    <property type="gene ID" value="PPAI005681"/>
</dbReference>
<dbReference type="SMART" id="SM00596">
    <property type="entry name" value="PRE_C2HC"/>
    <property type="match status" value="1"/>
</dbReference>
<name>A0A1B0EX56_PHLPP</name>
<dbReference type="InterPro" id="IPR006579">
    <property type="entry name" value="Pre_C2HC_dom"/>
</dbReference>
<reference evidence="2" key="1">
    <citation type="submission" date="2022-08" db="UniProtKB">
        <authorList>
            <consortium name="EnsemblMetazoa"/>
        </authorList>
    </citation>
    <scope>IDENTIFICATION</scope>
    <source>
        <strain evidence="2">Israel</strain>
    </source>
</reference>
<accession>A0A1B0EX56</accession>
<protein>
    <recommendedName>
        <fullName evidence="1">Pre-C2HC domain-containing protein</fullName>
    </recommendedName>
</protein>
<dbReference type="VEuPathDB" id="VectorBase:PPAI005681"/>
<dbReference type="EMBL" id="AJVK01014185">
    <property type="status" value="NOT_ANNOTATED_CDS"/>
    <property type="molecule type" value="Genomic_DNA"/>
</dbReference>
<feature type="domain" description="Pre-C2HC" evidence="1">
    <location>
        <begin position="71"/>
        <end position="142"/>
    </location>
</feature>
<dbReference type="AlphaFoldDB" id="A0A1B0EX56"/>
<evidence type="ECO:0000313" key="2">
    <source>
        <dbReference type="EnsemblMetazoa" id="PPAI005681-PA"/>
    </source>
</evidence>
<dbReference type="Proteomes" id="UP000092462">
    <property type="component" value="Unassembled WGS sequence"/>
</dbReference>
<keyword evidence="3" id="KW-1185">Reference proteome</keyword>
<evidence type="ECO:0000259" key="1">
    <source>
        <dbReference type="SMART" id="SM00596"/>
    </source>
</evidence>
<dbReference type="Pfam" id="PF07530">
    <property type="entry name" value="PRE_C2HC"/>
    <property type="match status" value="1"/>
</dbReference>
<sequence length="288" mass="33005">MQYMKKLAIDRFDIKLLKLGQEAKLQLYSVPDYRKVQEGFVRGDVPFFTFQLKSEKPLRVALKGLHPETNPEEVARELVALKFNVTKVTNLKNRHGQKSGIFIVDLIPNQTNSRGPHPIYSLNRLMHVVVSVEEPYKKKQPLRCYNCQEYNHTKNRCHLAPICALCALRHPTENCTVVRDDPASRKCNNCGGNHAASWKGCVVYKEFLERVNPRQRRELRDAKKRPPPGPEIRDVPAQEKNDLKEVKQSLVWIVELVVGKQAACYPSLVTVTPGQTLTLFSLVKVWKL</sequence>
<organism evidence="2 3">
    <name type="scientific">Phlebotomus papatasi</name>
    <name type="common">Sandfly</name>
    <dbReference type="NCBI Taxonomy" id="29031"/>
    <lineage>
        <taxon>Eukaryota</taxon>
        <taxon>Metazoa</taxon>
        <taxon>Ecdysozoa</taxon>
        <taxon>Arthropoda</taxon>
        <taxon>Hexapoda</taxon>
        <taxon>Insecta</taxon>
        <taxon>Pterygota</taxon>
        <taxon>Neoptera</taxon>
        <taxon>Endopterygota</taxon>
        <taxon>Diptera</taxon>
        <taxon>Nematocera</taxon>
        <taxon>Psychodoidea</taxon>
        <taxon>Psychodidae</taxon>
        <taxon>Phlebotomus</taxon>
        <taxon>Phlebotomus</taxon>
    </lineage>
</organism>
<dbReference type="EMBL" id="AJVK01014184">
    <property type="status" value="NOT_ANNOTATED_CDS"/>
    <property type="molecule type" value="Genomic_DNA"/>
</dbReference>